<dbReference type="InterPro" id="IPR004014">
    <property type="entry name" value="ATPase_P-typ_cation-transptr_N"/>
</dbReference>
<keyword evidence="9 11" id="KW-1133">Transmembrane helix</keyword>
<evidence type="ECO:0000313" key="14">
    <source>
        <dbReference type="EMBL" id="CAG8482056.1"/>
    </source>
</evidence>
<sequence>MTSKDHVKSRFIEADLDINPDASDQQDNSAEQQQDNSAEQQQDNATEQQQDEWEFWSDDEDDVDMTRTATMRSVTDENLKYLNTNVDAGLSDVEVKGRQKIFGKNMLKEERESTWRKIVSYFWGPIQAMIEVAAILAAALRKSTLLHNFALYDIYSTQVDMGVIIGLLVLNAVVGFLQEKQAGDAIKELTKELALKARVRRNGKITEVDATELVVGDIIHLAEGDVVPADAKVLGQGAFVQVDQSSITGESLPVRKGENDVLYSSSAIKRGEVTAIVVAIGDQTYIGHAASLVQTTKRVGHFSAVLNKMGKGLIFGAYICIFIVIIASYFRGADFSTIFALVAGLVVVAVPIALPAVITTTLAVGATDLARKHAVVRELGAIESLAAVDVLCTDKTGTLTMNKLKVAHQFIMEGTTTDVLFTVAALASQRTRKGIDAIDKSIMKHIYAHYRHLIPTINSYKVVEFNPFDPVSKRILVKLEKDGKEYIASKGAPQVILQMVQDDSPIDEQHLDDYNNAVNEFAKRGFRSIGVAFKEPDSKWQIIGIISLFDPPRHDTKETLAQALTLGLKVKMLTGDQLAIAKETARQLGLGLNIYDSTKLGLGTRGKDNRQQESSELIDFVENADGFAQVFPEHKYKVVDIVQKRKHIVAMTGDGVNDAPSLKKADVGIAVKDSSNAARVAASIVVMEAGLSVIIDAIKTSRRIFHRMESYVQFRVALSLHVLIYLTTAIIIFGKSPINLTMIVTYLLCADNDPATRYDRAPYSQVPVKWDMALILFRAFILGICLAVGTWVVHATTLVGPEYMGNTAAAAFLEVALSQNWTILSTRTGGGFWRFLPGWQLVLAILTVDIVASIMVIFRTFLQHHIDEKQNFGELSEK</sequence>
<dbReference type="EMBL" id="CAJVPJ010000125">
    <property type="protein sequence ID" value="CAG8482056.1"/>
    <property type="molecule type" value="Genomic_DNA"/>
</dbReference>
<dbReference type="SFLD" id="SFLDF00027">
    <property type="entry name" value="p-type_atpase"/>
    <property type="match status" value="1"/>
</dbReference>
<dbReference type="InterPro" id="IPR036412">
    <property type="entry name" value="HAD-like_sf"/>
</dbReference>
<keyword evidence="11" id="KW-0375">Hydrogen ion transport</keyword>
<dbReference type="GO" id="GO:0120029">
    <property type="term" value="P:proton export across plasma membrane"/>
    <property type="evidence" value="ECO:0007669"/>
    <property type="project" value="UniProtKB-UniRule"/>
</dbReference>
<comment type="similarity">
    <text evidence="3 11">Belongs to the cation transport ATPase (P-type) (TC 3.A.3) family. Type IIIA subfamily.</text>
</comment>
<name>A0A9N8WDH5_9GLOM</name>
<dbReference type="InterPro" id="IPR018303">
    <property type="entry name" value="ATPase_P-typ_P_site"/>
</dbReference>
<feature type="domain" description="Cation-transporting P-type ATPase N-terminal" evidence="13">
    <location>
        <begin position="69"/>
        <end position="142"/>
    </location>
</feature>
<keyword evidence="15" id="KW-1185">Reference proteome</keyword>
<evidence type="ECO:0000256" key="10">
    <source>
        <dbReference type="ARBA" id="ARBA00023136"/>
    </source>
</evidence>
<evidence type="ECO:0000256" key="5">
    <source>
        <dbReference type="ARBA" id="ARBA00022692"/>
    </source>
</evidence>
<keyword evidence="8 11" id="KW-1278">Translocase</keyword>
<dbReference type="PRINTS" id="PR00120">
    <property type="entry name" value="HATPASE"/>
</dbReference>
<keyword evidence="7 11" id="KW-0067">ATP-binding</keyword>
<dbReference type="Pfam" id="PF00690">
    <property type="entry name" value="Cation_ATPase_N"/>
    <property type="match status" value="1"/>
</dbReference>
<dbReference type="SUPFAM" id="SSF81665">
    <property type="entry name" value="Calcium ATPase, transmembrane domain M"/>
    <property type="match status" value="1"/>
</dbReference>
<protein>
    <recommendedName>
        <fullName evidence="11">Plasma membrane ATPase</fullName>
        <ecNumber evidence="11">7.1.2.1</ecNumber>
    </recommendedName>
</protein>
<evidence type="ECO:0000256" key="7">
    <source>
        <dbReference type="ARBA" id="ARBA00022840"/>
    </source>
</evidence>
<dbReference type="GO" id="GO:0008553">
    <property type="term" value="F:P-type proton-exporting transporter activity"/>
    <property type="evidence" value="ECO:0007669"/>
    <property type="project" value="UniProtKB-UniRule"/>
</dbReference>
<dbReference type="AlphaFoldDB" id="A0A9N8WDH5"/>
<feature type="compositionally biased region" description="Acidic residues" evidence="12">
    <location>
        <begin position="49"/>
        <end position="60"/>
    </location>
</feature>
<dbReference type="InterPro" id="IPR001757">
    <property type="entry name" value="P_typ_ATPase"/>
</dbReference>
<comment type="caution">
    <text evidence="14">The sequence shown here is derived from an EMBL/GenBank/DDBJ whole genome shotgun (WGS) entry which is preliminary data.</text>
</comment>
<feature type="transmembrane region" description="Helical" evidence="11">
    <location>
        <begin position="803"/>
        <end position="821"/>
    </location>
</feature>
<dbReference type="FunFam" id="2.70.150.10:FF:000042">
    <property type="entry name" value="Plasma membrane ATPase"/>
    <property type="match status" value="1"/>
</dbReference>
<dbReference type="SUPFAM" id="SSF56784">
    <property type="entry name" value="HAD-like"/>
    <property type="match status" value="1"/>
</dbReference>
<dbReference type="InterPro" id="IPR044492">
    <property type="entry name" value="P_typ_ATPase_HD_dom"/>
</dbReference>
<feature type="transmembrane region" description="Helical" evidence="11">
    <location>
        <begin position="159"/>
        <end position="177"/>
    </location>
</feature>
<keyword evidence="11" id="KW-0406">Ion transport</keyword>
<dbReference type="NCBIfam" id="TIGR01647">
    <property type="entry name" value="ATPase-IIIA_H"/>
    <property type="match status" value="1"/>
</dbReference>
<dbReference type="SUPFAM" id="SSF81653">
    <property type="entry name" value="Calcium ATPase, transduction domain A"/>
    <property type="match status" value="1"/>
</dbReference>
<comment type="subcellular location">
    <subcellularLocation>
        <location evidence="11">Cell membrane</location>
        <topology evidence="11">Multi-pass membrane protein</topology>
    </subcellularLocation>
    <subcellularLocation>
        <location evidence="2">Membrane</location>
        <topology evidence="2">Multi-pass membrane protein</topology>
    </subcellularLocation>
</comment>
<dbReference type="Gene3D" id="1.20.1110.10">
    <property type="entry name" value="Calcium-transporting ATPase, transmembrane domain"/>
    <property type="match status" value="1"/>
</dbReference>
<evidence type="ECO:0000256" key="1">
    <source>
        <dbReference type="ARBA" id="ARBA00003417"/>
    </source>
</evidence>
<dbReference type="PROSITE" id="PS00154">
    <property type="entry name" value="ATPASE_E1_E2"/>
    <property type="match status" value="1"/>
</dbReference>
<dbReference type="FunFam" id="3.40.1110.10:FF:000005">
    <property type="entry name" value="Plasma membrane ATPase"/>
    <property type="match status" value="1"/>
</dbReference>
<dbReference type="GO" id="GO:0016887">
    <property type="term" value="F:ATP hydrolysis activity"/>
    <property type="evidence" value="ECO:0007669"/>
    <property type="project" value="InterPro"/>
</dbReference>
<dbReference type="PANTHER" id="PTHR42861">
    <property type="entry name" value="CALCIUM-TRANSPORTING ATPASE"/>
    <property type="match status" value="1"/>
</dbReference>
<dbReference type="InterPro" id="IPR023214">
    <property type="entry name" value="HAD_sf"/>
</dbReference>
<evidence type="ECO:0000256" key="6">
    <source>
        <dbReference type="ARBA" id="ARBA00022741"/>
    </source>
</evidence>
<dbReference type="SFLD" id="SFLDS00003">
    <property type="entry name" value="Haloacid_Dehalogenase"/>
    <property type="match status" value="1"/>
</dbReference>
<comment type="catalytic activity">
    <reaction evidence="11">
        <text>ATP + H2O + H(+)(in) = ADP + phosphate + 2 H(+)(out)</text>
        <dbReference type="Rhea" id="RHEA:20852"/>
        <dbReference type="ChEBI" id="CHEBI:15377"/>
        <dbReference type="ChEBI" id="CHEBI:15378"/>
        <dbReference type="ChEBI" id="CHEBI:30616"/>
        <dbReference type="ChEBI" id="CHEBI:43474"/>
        <dbReference type="ChEBI" id="CHEBI:456216"/>
        <dbReference type="EC" id="7.1.2.1"/>
    </reaction>
</comment>
<dbReference type="Gene3D" id="2.70.150.10">
    <property type="entry name" value="Calcium-transporting ATPase, cytoplasmic transduction domain A"/>
    <property type="match status" value="1"/>
</dbReference>
<evidence type="ECO:0000256" key="8">
    <source>
        <dbReference type="ARBA" id="ARBA00022967"/>
    </source>
</evidence>
<accession>A0A9N8WDH5</accession>
<organism evidence="14 15">
    <name type="scientific">Paraglomus occultum</name>
    <dbReference type="NCBI Taxonomy" id="144539"/>
    <lineage>
        <taxon>Eukaryota</taxon>
        <taxon>Fungi</taxon>
        <taxon>Fungi incertae sedis</taxon>
        <taxon>Mucoromycota</taxon>
        <taxon>Glomeromycotina</taxon>
        <taxon>Glomeromycetes</taxon>
        <taxon>Paraglomerales</taxon>
        <taxon>Paraglomeraceae</taxon>
        <taxon>Paraglomus</taxon>
    </lineage>
</organism>
<dbReference type="EC" id="7.1.2.1" evidence="11"/>
<keyword evidence="11" id="KW-0460">Magnesium</keyword>
<dbReference type="GO" id="GO:0005886">
    <property type="term" value="C:plasma membrane"/>
    <property type="evidence" value="ECO:0007669"/>
    <property type="project" value="UniProtKB-SubCell"/>
</dbReference>
<gene>
    <name evidence="14" type="ORF">POCULU_LOCUS1604</name>
</gene>
<dbReference type="OrthoDB" id="116380at2759"/>
<dbReference type="GO" id="GO:0005524">
    <property type="term" value="F:ATP binding"/>
    <property type="evidence" value="ECO:0007669"/>
    <property type="project" value="UniProtKB-UniRule"/>
</dbReference>
<feature type="transmembrane region" description="Helical" evidence="11">
    <location>
        <begin position="772"/>
        <end position="791"/>
    </location>
</feature>
<dbReference type="Gene3D" id="3.40.50.1000">
    <property type="entry name" value="HAD superfamily/HAD-like"/>
    <property type="match status" value="1"/>
</dbReference>
<keyword evidence="5 11" id="KW-0812">Transmembrane</keyword>
<evidence type="ECO:0000256" key="9">
    <source>
        <dbReference type="ARBA" id="ARBA00022989"/>
    </source>
</evidence>
<dbReference type="FunFam" id="3.40.50.1000:FF:000008">
    <property type="entry name" value="Plasma membrane ATPase"/>
    <property type="match status" value="1"/>
</dbReference>
<comment type="function">
    <text evidence="1">The plasma membrane ATPase of plants and fungi is a hydrogen ion pump. The proton gradient it generates drives the active transport of nutrients by H(+)-symport. The resulting external acidification and/or internal alkinization may mediate growth responses.</text>
</comment>
<dbReference type="SFLD" id="SFLDG00002">
    <property type="entry name" value="C1.7:_P-type_atpase_like"/>
    <property type="match status" value="1"/>
</dbReference>
<dbReference type="NCBIfam" id="TIGR01494">
    <property type="entry name" value="ATPase_P-type"/>
    <property type="match status" value="2"/>
</dbReference>
<feature type="transmembrane region" description="Helical" evidence="11">
    <location>
        <begin position="841"/>
        <end position="862"/>
    </location>
</feature>
<dbReference type="InterPro" id="IPR023299">
    <property type="entry name" value="ATPase_P-typ_cyto_dom_N"/>
</dbReference>
<dbReference type="Proteomes" id="UP000789572">
    <property type="component" value="Unassembled WGS sequence"/>
</dbReference>
<keyword evidence="6 11" id="KW-0547">Nucleotide-binding</keyword>
<evidence type="ECO:0000259" key="13">
    <source>
        <dbReference type="SMART" id="SM00831"/>
    </source>
</evidence>
<dbReference type="InterPro" id="IPR059000">
    <property type="entry name" value="ATPase_P-type_domA"/>
</dbReference>
<evidence type="ECO:0000256" key="2">
    <source>
        <dbReference type="ARBA" id="ARBA00004141"/>
    </source>
</evidence>
<feature type="transmembrane region" description="Helical" evidence="11">
    <location>
        <begin position="118"/>
        <end position="139"/>
    </location>
</feature>
<evidence type="ECO:0000313" key="15">
    <source>
        <dbReference type="Proteomes" id="UP000789572"/>
    </source>
</evidence>
<feature type="transmembrane region" description="Helical" evidence="11">
    <location>
        <begin position="338"/>
        <end position="364"/>
    </location>
</feature>
<evidence type="ECO:0000256" key="12">
    <source>
        <dbReference type="SAM" id="MobiDB-lite"/>
    </source>
</evidence>
<feature type="region of interest" description="Disordered" evidence="12">
    <location>
        <begin position="1"/>
        <end position="60"/>
    </location>
</feature>
<dbReference type="Gene3D" id="3.40.1110.10">
    <property type="entry name" value="Calcium-transporting ATPase, cytoplasmic domain N"/>
    <property type="match status" value="1"/>
</dbReference>
<feature type="compositionally biased region" description="Basic and acidic residues" evidence="12">
    <location>
        <begin position="1"/>
        <end position="13"/>
    </location>
</feature>
<feature type="transmembrane region" description="Helical" evidence="11">
    <location>
        <begin position="712"/>
        <end position="733"/>
    </location>
</feature>
<keyword evidence="4" id="KW-0597">Phosphoprotein</keyword>
<keyword evidence="10 11" id="KW-0472">Membrane</keyword>
<dbReference type="InterPro" id="IPR023298">
    <property type="entry name" value="ATPase_P-typ_TM_dom_sf"/>
</dbReference>
<feature type="transmembrane region" description="Helical" evidence="11">
    <location>
        <begin position="312"/>
        <end position="332"/>
    </location>
</feature>
<evidence type="ECO:0000256" key="11">
    <source>
        <dbReference type="RuleBase" id="RU362083"/>
    </source>
</evidence>
<dbReference type="Pfam" id="PF00122">
    <property type="entry name" value="E1-E2_ATPase"/>
    <property type="match status" value="1"/>
</dbReference>
<evidence type="ECO:0000256" key="4">
    <source>
        <dbReference type="ARBA" id="ARBA00022553"/>
    </source>
</evidence>
<proteinExistence type="inferred from homology"/>
<evidence type="ECO:0000256" key="3">
    <source>
        <dbReference type="ARBA" id="ARBA00008804"/>
    </source>
</evidence>
<feature type="compositionally biased region" description="Low complexity" evidence="12">
    <location>
        <begin position="29"/>
        <end position="48"/>
    </location>
</feature>
<keyword evidence="11" id="KW-0813">Transport</keyword>
<dbReference type="InterPro" id="IPR006534">
    <property type="entry name" value="P-type_ATPase_IIIA"/>
</dbReference>
<reference evidence="14" key="1">
    <citation type="submission" date="2021-06" db="EMBL/GenBank/DDBJ databases">
        <authorList>
            <person name="Kallberg Y."/>
            <person name="Tangrot J."/>
            <person name="Rosling A."/>
        </authorList>
    </citation>
    <scope>NUCLEOTIDE SEQUENCE</scope>
    <source>
        <strain evidence="14">IA702</strain>
    </source>
</reference>
<dbReference type="InterPro" id="IPR008250">
    <property type="entry name" value="ATPase_P-typ_transduc_dom_A_sf"/>
</dbReference>
<dbReference type="SMART" id="SM00831">
    <property type="entry name" value="Cation_ATPase_N"/>
    <property type="match status" value="1"/>
</dbReference>
<dbReference type="Pfam" id="PF00702">
    <property type="entry name" value="Hydrolase"/>
    <property type="match status" value="1"/>
</dbReference>
<dbReference type="PRINTS" id="PR00119">
    <property type="entry name" value="CATATPASE"/>
</dbReference>